<feature type="compositionally biased region" description="Basic and acidic residues" evidence="1">
    <location>
        <begin position="636"/>
        <end position="648"/>
    </location>
</feature>
<dbReference type="GO" id="GO:0003677">
    <property type="term" value="F:DNA binding"/>
    <property type="evidence" value="ECO:0007669"/>
    <property type="project" value="InterPro"/>
</dbReference>
<dbReference type="EnsemblMetazoa" id="AMEC009106-RA">
    <property type="protein sequence ID" value="AMEC009106-PA"/>
    <property type="gene ID" value="AMEC009106"/>
</dbReference>
<evidence type="ECO:0000313" key="3">
    <source>
        <dbReference type="EnsemblMetazoa" id="AMEC009106-PA"/>
    </source>
</evidence>
<organism evidence="3 4">
    <name type="scientific">Anopheles melas</name>
    <dbReference type="NCBI Taxonomy" id="34690"/>
    <lineage>
        <taxon>Eukaryota</taxon>
        <taxon>Metazoa</taxon>
        <taxon>Ecdysozoa</taxon>
        <taxon>Arthropoda</taxon>
        <taxon>Hexapoda</taxon>
        <taxon>Insecta</taxon>
        <taxon>Pterygota</taxon>
        <taxon>Neoptera</taxon>
        <taxon>Endopterygota</taxon>
        <taxon>Diptera</taxon>
        <taxon>Nematocera</taxon>
        <taxon>Culicoidea</taxon>
        <taxon>Culicidae</taxon>
        <taxon>Anophelinae</taxon>
        <taxon>Anopheles</taxon>
    </lineage>
</organism>
<dbReference type="GO" id="GO:0099518">
    <property type="term" value="P:vesicle cytoskeletal trafficking"/>
    <property type="evidence" value="ECO:0007669"/>
    <property type="project" value="TreeGrafter"/>
</dbReference>
<dbReference type="GO" id="GO:0005769">
    <property type="term" value="C:early endosome"/>
    <property type="evidence" value="ECO:0007669"/>
    <property type="project" value="TreeGrafter"/>
</dbReference>
<dbReference type="PANTHER" id="PTHR16797">
    <property type="entry name" value="FACTOR VIII-ASSOCIATED GENE 1"/>
    <property type="match status" value="1"/>
</dbReference>
<feature type="region of interest" description="Disordered" evidence="1">
    <location>
        <begin position="610"/>
        <end position="670"/>
    </location>
</feature>
<feature type="compositionally biased region" description="Polar residues" evidence="1">
    <location>
        <begin position="610"/>
        <end position="621"/>
    </location>
</feature>
<dbReference type="Gene3D" id="1.10.10.2590">
    <property type="entry name" value="BEN domain"/>
    <property type="match status" value="1"/>
</dbReference>
<dbReference type="STRING" id="34690.A0A182TVN5"/>
<feature type="compositionally biased region" description="Basic and acidic residues" evidence="1">
    <location>
        <begin position="1039"/>
        <end position="1065"/>
    </location>
</feature>
<accession>A0A182TVN5</accession>
<feature type="compositionally biased region" description="Low complexity" evidence="1">
    <location>
        <begin position="804"/>
        <end position="817"/>
    </location>
</feature>
<feature type="region of interest" description="Disordered" evidence="1">
    <location>
        <begin position="342"/>
        <end position="370"/>
    </location>
</feature>
<feature type="region of interest" description="Disordered" evidence="1">
    <location>
        <begin position="1036"/>
        <end position="1065"/>
    </location>
</feature>
<evidence type="ECO:0000256" key="1">
    <source>
        <dbReference type="SAM" id="MobiDB-lite"/>
    </source>
</evidence>
<dbReference type="AlphaFoldDB" id="A0A182TVN5"/>
<proteinExistence type="predicted"/>
<reference evidence="3" key="2">
    <citation type="submission" date="2020-05" db="UniProtKB">
        <authorList>
            <consortium name="EnsemblMetazoa"/>
        </authorList>
    </citation>
    <scope>IDENTIFICATION</scope>
    <source>
        <strain evidence="3">CM1001059</strain>
    </source>
</reference>
<dbReference type="InterPro" id="IPR018379">
    <property type="entry name" value="BEN_domain"/>
</dbReference>
<reference evidence="4" key="1">
    <citation type="submission" date="2014-01" db="EMBL/GenBank/DDBJ databases">
        <title>The Genome Sequence of Anopheles melas CM1001059_A (V2).</title>
        <authorList>
            <consortium name="The Broad Institute Genomics Platform"/>
            <person name="Neafsey D.E."/>
            <person name="Besansky N."/>
            <person name="Howell P."/>
            <person name="Walton C."/>
            <person name="Young S.K."/>
            <person name="Zeng Q."/>
            <person name="Gargeya S."/>
            <person name="Fitzgerald M."/>
            <person name="Haas B."/>
            <person name="Abouelleil A."/>
            <person name="Allen A.W."/>
            <person name="Alvarado L."/>
            <person name="Arachchi H.M."/>
            <person name="Berlin A.M."/>
            <person name="Chapman S.B."/>
            <person name="Gainer-Dewar J."/>
            <person name="Goldberg J."/>
            <person name="Griggs A."/>
            <person name="Gujja S."/>
            <person name="Hansen M."/>
            <person name="Howarth C."/>
            <person name="Imamovic A."/>
            <person name="Ireland A."/>
            <person name="Larimer J."/>
            <person name="McCowan C."/>
            <person name="Murphy C."/>
            <person name="Pearson M."/>
            <person name="Poon T.W."/>
            <person name="Priest M."/>
            <person name="Roberts A."/>
            <person name="Saif S."/>
            <person name="Shea T."/>
            <person name="Sisk P."/>
            <person name="Sykes S."/>
            <person name="Wortman J."/>
            <person name="Nusbaum C."/>
            <person name="Birren B."/>
        </authorList>
    </citation>
    <scope>NUCLEOTIDE SEQUENCE [LARGE SCALE GENOMIC DNA]</scope>
    <source>
        <strain evidence="4">CM1001059</strain>
    </source>
</reference>
<dbReference type="VEuPathDB" id="VectorBase:AMEC009106"/>
<feature type="region of interest" description="Disordered" evidence="1">
    <location>
        <begin position="795"/>
        <end position="817"/>
    </location>
</feature>
<dbReference type="SMART" id="SM01025">
    <property type="entry name" value="BEN"/>
    <property type="match status" value="1"/>
</dbReference>
<dbReference type="Proteomes" id="UP000075902">
    <property type="component" value="Unassembled WGS sequence"/>
</dbReference>
<keyword evidence="4" id="KW-1185">Reference proteome</keyword>
<evidence type="ECO:0000313" key="4">
    <source>
        <dbReference type="Proteomes" id="UP000075902"/>
    </source>
</evidence>
<name>A0A182TVN5_9DIPT</name>
<feature type="region of interest" description="Disordered" evidence="1">
    <location>
        <begin position="550"/>
        <end position="589"/>
    </location>
</feature>
<dbReference type="PANTHER" id="PTHR16797:SF4">
    <property type="entry name" value="40-KDA HUNTINGTIN-ASSOCIATED PROTEIN"/>
    <property type="match status" value="1"/>
</dbReference>
<dbReference type="PROSITE" id="PS51457">
    <property type="entry name" value="BEN"/>
    <property type="match status" value="1"/>
</dbReference>
<evidence type="ECO:0000259" key="2">
    <source>
        <dbReference type="PROSITE" id="PS51457"/>
    </source>
</evidence>
<dbReference type="InterPro" id="IPR039494">
    <property type="entry name" value="F8A"/>
</dbReference>
<feature type="compositionally biased region" description="Polar residues" evidence="1">
    <location>
        <begin position="653"/>
        <end position="670"/>
    </location>
</feature>
<sequence length="1065" mass="117499">MASSDLIYQYKTTCNKLKKIQRVLIKRFGPSVSEVSDEFGALANSFNEAFQPEYAAKCYIGQSKCEKLIGNDTGEVEALLRAARSFRTAHDKQERLRVSNIAHAYHEGAFRCYTQALSRLPDKSVIGAAIIRELKEISPSVELTSDFSSPCHRIADLERSAEESLAGRDYVGAFEKLSEIYDDVTERKCEALYQDVMRRIEVSRLLLLCLLQLPPSVRYDHKFIERYSTVGDAGRESRPDGGQPVQLPEELVFLLQSLVVSCQAKDVESLIAGPSPGQPSIRAYTYEKGRKDAGFLLHSFCRNRFVCFVVASLGSAKQQPCTMEAPYTFQDRDAVVKSPYEPAKTACDDEPPATVLKSSNSASNGSGDTVKLTGSRPITAYCHPSEKQQTAASFKTEDDIGGGGSAGVVDPPCWALIEWDTANEEPNAYTVIESSQIVDIPSHEGRSDENHNGPQRKRDAGLYTGKMVHVRRGRYIMPATIVMISEDRKFLETELQELRVMVANCLMTKSVNQMHPSRKHHLPPLMYYGGLEHNDRLTPSHQKPGLRVYGGDEHWISNSNGKRQRRDSVSSVTNSKDNGGAGKRLSTAATITTTQEPSGAAAGNEEATISFSSDCSHQTESSPPPPPVRTKMTRYTHADRRTSSRHDAPPMTFDQQTQTTGGASDAYGSQQQDAHFARVLSYLESIMAEQKSCRMESDYNRKVMQELHEKLVDQHALLADMRKELTALHKKQQPRGKQSSGDVMVANVVPESNGTVFSYETTSTNNNHIVVSSLKENGSQQWLKLQSVKRIADVDQQQPDHTTSNSNQSWASSSVAATSNNTTTTAAADDSIAKSCSESTTNNTTTTMFVEFEDEIVSTIGNSSPNSSSAVAVQELIRDDWNDSLQDSEAEQGGGGGGKGKRTRTSSTAVLRSVKKPAKVMLDLDPTSEKVPLGSNNTLVPKRALEAVRWHSYKVGTRKLLQMLFTRETLASCSLSGRPCPARINEVDRPVKGALPPKVVADIVEYVMKKCSVEECHVRGVITNKCADENKMLRQRMGGQEKARTNKQADDQADWYDKENVSAEH</sequence>
<feature type="domain" description="BEN" evidence="2">
    <location>
        <begin position="934"/>
        <end position="1033"/>
    </location>
</feature>
<feature type="compositionally biased region" description="Polar residues" evidence="1">
    <location>
        <begin position="356"/>
        <end position="367"/>
    </location>
</feature>
<dbReference type="Pfam" id="PF10523">
    <property type="entry name" value="BEN"/>
    <property type="match status" value="1"/>
</dbReference>
<protein>
    <submittedName>
        <fullName evidence="3">BEN domain-containing protein</fullName>
    </submittedName>
</protein>
<feature type="region of interest" description="Disordered" evidence="1">
    <location>
        <begin position="886"/>
        <end position="910"/>
    </location>
</feature>